<organism evidence="1 2">
    <name type="scientific">Thioclava dalianensis</name>
    <dbReference type="NCBI Taxonomy" id="1185766"/>
    <lineage>
        <taxon>Bacteria</taxon>
        <taxon>Pseudomonadati</taxon>
        <taxon>Pseudomonadota</taxon>
        <taxon>Alphaproteobacteria</taxon>
        <taxon>Rhodobacterales</taxon>
        <taxon>Paracoccaceae</taxon>
        <taxon>Thioclava</taxon>
    </lineage>
</organism>
<reference evidence="1 2" key="1">
    <citation type="submission" date="2014-03" db="EMBL/GenBank/DDBJ databases">
        <title>The draft genome sequence of Thioclava dalianensis DLFJ1-1.</title>
        <authorList>
            <person name="Lai Q."/>
            <person name="Shao Z."/>
        </authorList>
    </citation>
    <scope>NUCLEOTIDE SEQUENCE [LARGE SCALE GENOMIC DNA]</scope>
    <source>
        <strain evidence="1 2">DLFJ1-1</strain>
    </source>
</reference>
<dbReference type="EMBL" id="JHEH01000033">
    <property type="protein sequence ID" value="KEP68429.1"/>
    <property type="molecule type" value="Genomic_DNA"/>
</dbReference>
<comment type="caution">
    <text evidence="1">The sequence shown here is derived from an EMBL/GenBank/DDBJ whole genome shotgun (WGS) entry which is preliminary data.</text>
</comment>
<dbReference type="Proteomes" id="UP000027725">
    <property type="component" value="Unassembled WGS sequence"/>
</dbReference>
<evidence type="ECO:0000313" key="2">
    <source>
        <dbReference type="Proteomes" id="UP000027725"/>
    </source>
</evidence>
<keyword evidence="2" id="KW-1185">Reference proteome</keyword>
<dbReference type="AlphaFoldDB" id="A0A074T9R2"/>
<sequence length="73" mass="8356">MSDLEALQKRIDELEADVASLRSYARNSDKTLARLTLHILQHGTNSRYRPPGQSLNQHDMNESDLAFYGNLLR</sequence>
<proteinExistence type="predicted"/>
<gene>
    <name evidence="1" type="ORF">DL1_11835</name>
</gene>
<protein>
    <submittedName>
        <fullName evidence="1">Uncharacterized protein</fullName>
    </submittedName>
</protein>
<accession>A0A074T9R2</accession>
<dbReference type="RefSeq" id="WP_038068600.1">
    <property type="nucleotide sequence ID" value="NZ_FOVB01000008.1"/>
</dbReference>
<name>A0A074T9R2_9RHOB</name>
<evidence type="ECO:0000313" key="1">
    <source>
        <dbReference type="EMBL" id="KEP68429.1"/>
    </source>
</evidence>